<evidence type="ECO:0000313" key="2">
    <source>
        <dbReference type="Proteomes" id="UP001649381"/>
    </source>
</evidence>
<sequence>MELNVVNKDISVGDIRIIGIGTSAMLLVGDSEVINCQSMFDTPPESLIIGTPLVPLSKE</sequence>
<name>A0ABS9H0K6_9BACL</name>
<dbReference type="EMBL" id="JAKIJS010000001">
    <property type="protein sequence ID" value="MCF6137373.1"/>
    <property type="molecule type" value="Genomic_DNA"/>
</dbReference>
<dbReference type="Proteomes" id="UP001649381">
    <property type="component" value="Unassembled WGS sequence"/>
</dbReference>
<gene>
    <name evidence="1" type="ORF">L2716_06495</name>
</gene>
<keyword evidence="2" id="KW-1185">Reference proteome</keyword>
<protein>
    <submittedName>
        <fullName evidence="1">Spore gernimation protein GerPD</fullName>
    </submittedName>
</protein>
<evidence type="ECO:0000313" key="1">
    <source>
        <dbReference type="EMBL" id="MCF6137373.1"/>
    </source>
</evidence>
<dbReference type="RefSeq" id="WP_236332909.1">
    <property type="nucleotide sequence ID" value="NZ_JAKIJS010000001.1"/>
</dbReference>
<proteinExistence type="predicted"/>
<organism evidence="1 2">
    <name type="scientific">Pseudalkalibacillus berkeleyi</name>
    <dbReference type="NCBI Taxonomy" id="1069813"/>
    <lineage>
        <taxon>Bacteria</taxon>
        <taxon>Bacillati</taxon>
        <taxon>Bacillota</taxon>
        <taxon>Bacilli</taxon>
        <taxon>Bacillales</taxon>
        <taxon>Fictibacillaceae</taxon>
        <taxon>Pseudalkalibacillus</taxon>
    </lineage>
</organism>
<accession>A0ABS9H0K6</accession>
<comment type="caution">
    <text evidence="1">The sequence shown here is derived from an EMBL/GenBank/DDBJ whole genome shotgun (WGS) entry which is preliminary data.</text>
</comment>
<reference evidence="1 2" key="1">
    <citation type="submission" date="2022-01" db="EMBL/GenBank/DDBJ databases">
        <title>Alkalihalobacillus sp. EGI L200015, a novel bacterium isolated from a salt lake sediment.</title>
        <authorList>
            <person name="Gao L."/>
            <person name="Fang B.-Z."/>
            <person name="Li W.-J."/>
        </authorList>
    </citation>
    <scope>NUCLEOTIDE SEQUENCE [LARGE SCALE GENOMIC DNA]</scope>
    <source>
        <strain evidence="1 2">KCTC 12718</strain>
    </source>
</reference>